<dbReference type="EMBL" id="JAATWM020000008">
    <property type="protein sequence ID" value="KAF9879098.1"/>
    <property type="molecule type" value="Genomic_DNA"/>
</dbReference>
<dbReference type="RefSeq" id="XP_038748559.1">
    <property type="nucleotide sequence ID" value="XM_038886050.1"/>
</dbReference>
<dbReference type="GeneID" id="62159124"/>
<evidence type="ECO:0000313" key="1">
    <source>
        <dbReference type="EMBL" id="KAF9879098.1"/>
    </source>
</evidence>
<gene>
    <name evidence="1" type="ORF">CkaCkLH20_03331</name>
</gene>
<accession>A0A9P6I8E1</accession>
<organism evidence="1 2">
    <name type="scientific">Colletotrichum karsti</name>
    <dbReference type="NCBI Taxonomy" id="1095194"/>
    <lineage>
        <taxon>Eukaryota</taxon>
        <taxon>Fungi</taxon>
        <taxon>Dikarya</taxon>
        <taxon>Ascomycota</taxon>
        <taxon>Pezizomycotina</taxon>
        <taxon>Sordariomycetes</taxon>
        <taxon>Hypocreomycetidae</taxon>
        <taxon>Glomerellales</taxon>
        <taxon>Glomerellaceae</taxon>
        <taxon>Colletotrichum</taxon>
        <taxon>Colletotrichum boninense species complex</taxon>
    </lineage>
</organism>
<reference evidence="1" key="2">
    <citation type="submission" date="2020-11" db="EMBL/GenBank/DDBJ databases">
        <title>Whole genome sequencing of Colletotrichum sp.</title>
        <authorList>
            <person name="Li H."/>
        </authorList>
    </citation>
    <scope>NUCLEOTIDE SEQUENCE</scope>
    <source>
        <strain evidence="1">CkLH20</strain>
    </source>
</reference>
<dbReference type="PANTHER" id="PTHR34144">
    <property type="entry name" value="CHROMOSOME 8, WHOLE GENOME SHOTGUN SEQUENCE"/>
    <property type="match status" value="1"/>
</dbReference>
<keyword evidence="2" id="KW-1185">Reference proteome</keyword>
<dbReference type="OrthoDB" id="262547at2759"/>
<name>A0A9P6I8E1_9PEZI</name>
<comment type="caution">
    <text evidence="1">The sequence shown here is derived from an EMBL/GenBank/DDBJ whole genome shotgun (WGS) entry which is preliminary data.</text>
</comment>
<dbReference type="Proteomes" id="UP000781932">
    <property type="component" value="Unassembled WGS sequence"/>
</dbReference>
<proteinExistence type="predicted"/>
<dbReference type="PANTHER" id="PTHR34144:SF7">
    <property type="entry name" value="EXPORT PROTEIN (CAP59), PUTATIVE (AFU_ORTHOLOGUE AFUA_7G05020)-RELATED"/>
    <property type="match status" value="1"/>
</dbReference>
<evidence type="ECO:0000313" key="2">
    <source>
        <dbReference type="Proteomes" id="UP000781932"/>
    </source>
</evidence>
<protein>
    <submittedName>
        <fullName evidence="1">Polysaccharide export protein</fullName>
    </submittedName>
</protein>
<dbReference type="AlphaFoldDB" id="A0A9P6I8E1"/>
<dbReference type="InterPro" id="IPR021047">
    <property type="entry name" value="Mannosyltransferase_CMT1"/>
</dbReference>
<dbReference type="Pfam" id="PF11735">
    <property type="entry name" value="CAP59_mtransfer"/>
    <property type="match status" value="1"/>
</dbReference>
<reference evidence="1" key="1">
    <citation type="submission" date="2020-03" db="EMBL/GenBank/DDBJ databases">
        <authorList>
            <person name="He L."/>
        </authorList>
    </citation>
    <scope>NUCLEOTIDE SEQUENCE</scope>
    <source>
        <strain evidence="1">CkLH20</strain>
    </source>
</reference>
<sequence length="422" mass="48225">MGLLTGVRLAARRALRSRALRNLVLLFAAYTFLDALRLQRVITSAPTARETAARPRRAERVYVAGMHYNSAGLIKEHWNGAVLGLVEALGRENVYVSVYESGSWDESKRWLRELDEELGRRGVRRNVVLDERTHQHEVEDVPAEGEAREGWIVTPRGKREMRRIPFLAGLRNRTLRDLWRLSAEGEVFDKVLFLNDVVFRAEDVLALLDTNRGQYAAACSLDFSEPPYYYDTFALRDSEGSAHLMQTWPYFRSRRSREALVDRYSDAVPVRSCWNGIVAMAAAPFLTTAEDRRLRFRAVADSLAEEKHLEASECCLIHVDNPLSGPLGVFVNPRVRVGYNGPAYAWAHPEDDGRSWVGVWGVMRGVWEGRLRRLFSTDRVKEWVVRKRVREWEAGGEGRREEGVDCLINEGQVLVYNGWAHV</sequence>